<dbReference type="InterPro" id="IPR014905">
    <property type="entry name" value="HIRAN"/>
</dbReference>
<keyword evidence="3" id="KW-0479">Metal-binding</keyword>
<feature type="region of interest" description="Disordered" evidence="14">
    <location>
        <begin position="16"/>
        <end position="70"/>
    </location>
</feature>
<evidence type="ECO:0000259" key="16">
    <source>
        <dbReference type="PROSITE" id="PS51192"/>
    </source>
</evidence>
<evidence type="ECO:0000256" key="11">
    <source>
        <dbReference type="ARBA" id="ARBA00023204"/>
    </source>
</evidence>
<evidence type="ECO:0000313" key="19">
    <source>
        <dbReference type="Proteomes" id="UP001642502"/>
    </source>
</evidence>
<dbReference type="Gene3D" id="3.40.50.300">
    <property type="entry name" value="P-loop containing nucleotide triphosphate hydrolases"/>
    <property type="match status" value="2"/>
</dbReference>
<evidence type="ECO:0000256" key="6">
    <source>
        <dbReference type="ARBA" id="ARBA00022771"/>
    </source>
</evidence>
<keyword evidence="7" id="KW-0378">Hydrolase</keyword>
<evidence type="ECO:0000259" key="15">
    <source>
        <dbReference type="PROSITE" id="PS50089"/>
    </source>
</evidence>
<feature type="compositionally biased region" description="Polar residues" evidence="14">
    <location>
        <begin position="480"/>
        <end position="495"/>
    </location>
</feature>
<accession>A0ABP0DU97</accession>
<dbReference type="InterPro" id="IPR027417">
    <property type="entry name" value="P-loop_NTPase"/>
</dbReference>
<dbReference type="InterPro" id="IPR014001">
    <property type="entry name" value="Helicase_ATP-bd"/>
</dbReference>
<feature type="domain" description="RING-type" evidence="15">
    <location>
        <begin position="1016"/>
        <end position="1061"/>
    </location>
</feature>
<keyword evidence="5" id="KW-0227">DNA damage</keyword>
<dbReference type="PANTHER" id="PTHR45626">
    <property type="entry name" value="TRANSCRIPTION TERMINATION FACTOR 2-RELATED"/>
    <property type="match status" value="1"/>
</dbReference>
<dbReference type="CDD" id="cd18008">
    <property type="entry name" value="DEXDc_SHPRH-like"/>
    <property type="match status" value="1"/>
</dbReference>
<dbReference type="InterPro" id="IPR050628">
    <property type="entry name" value="SNF2_RAD54_helicase_TF"/>
</dbReference>
<dbReference type="GO" id="GO:0004386">
    <property type="term" value="F:helicase activity"/>
    <property type="evidence" value="ECO:0007669"/>
    <property type="project" value="UniProtKB-KW"/>
</dbReference>
<dbReference type="SUPFAM" id="SSF52540">
    <property type="entry name" value="P-loop containing nucleoside triphosphate hydrolases"/>
    <property type="match status" value="2"/>
</dbReference>
<dbReference type="Pfam" id="PF08797">
    <property type="entry name" value="HIRAN"/>
    <property type="match status" value="1"/>
</dbReference>
<keyword evidence="9" id="KW-0862">Zinc</keyword>
<comment type="similarity">
    <text evidence="2">Belongs to the SNF2/RAD54 helicase family.</text>
</comment>
<evidence type="ECO:0000256" key="10">
    <source>
        <dbReference type="ARBA" id="ARBA00022840"/>
    </source>
</evidence>
<evidence type="ECO:0000256" key="4">
    <source>
        <dbReference type="ARBA" id="ARBA00022741"/>
    </source>
</evidence>
<dbReference type="InterPro" id="IPR001841">
    <property type="entry name" value="Znf_RING"/>
</dbReference>
<dbReference type="Gene3D" id="3.30.40.10">
    <property type="entry name" value="Zinc/RING finger domain, C3HC4 (zinc finger)"/>
    <property type="match status" value="1"/>
</dbReference>
<dbReference type="InterPro" id="IPR000330">
    <property type="entry name" value="SNF2_N"/>
</dbReference>
<evidence type="ECO:0000256" key="3">
    <source>
        <dbReference type="ARBA" id="ARBA00022723"/>
    </source>
</evidence>
<feature type="compositionally biased region" description="Low complexity" evidence="14">
    <location>
        <begin position="106"/>
        <end position="116"/>
    </location>
</feature>
<feature type="domain" description="Helicase ATP-binding" evidence="16">
    <location>
        <begin position="618"/>
        <end position="834"/>
    </location>
</feature>
<evidence type="ECO:0000256" key="5">
    <source>
        <dbReference type="ARBA" id="ARBA00022763"/>
    </source>
</evidence>
<feature type="compositionally biased region" description="Basic and acidic residues" evidence="14">
    <location>
        <begin position="51"/>
        <end position="63"/>
    </location>
</feature>
<evidence type="ECO:0000256" key="7">
    <source>
        <dbReference type="ARBA" id="ARBA00022801"/>
    </source>
</evidence>
<reference evidence="18 19" key="1">
    <citation type="submission" date="2024-01" db="EMBL/GenBank/DDBJ databases">
        <authorList>
            <person name="Allen C."/>
            <person name="Tagirdzhanova G."/>
        </authorList>
    </citation>
    <scope>NUCLEOTIDE SEQUENCE [LARGE SCALE GENOMIC DNA]</scope>
    <source>
        <strain evidence="18 19">CBS 119000</strain>
    </source>
</reference>
<dbReference type="InterPro" id="IPR049730">
    <property type="entry name" value="SNF2/RAD54-like_C"/>
</dbReference>
<dbReference type="SMART" id="SM00490">
    <property type="entry name" value="HELICc"/>
    <property type="match status" value="1"/>
</dbReference>
<dbReference type="PANTHER" id="PTHR45626:SF22">
    <property type="entry name" value="DNA REPAIR PROTEIN RAD5"/>
    <property type="match status" value="1"/>
</dbReference>
<dbReference type="Pfam" id="PF00176">
    <property type="entry name" value="SNF2-rel_dom"/>
    <property type="match status" value="1"/>
</dbReference>
<dbReference type="PROSITE" id="PS51192">
    <property type="entry name" value="HELICASE_ATP_BIND_1"/>
    <property type="match status" value="1"/>
</dbReference>
<feature type="region of interest" description="Disordered" evidence="14">
    <location>
        <begin position="106"/>
        <end position="169"/>
    </location>
</feature>
<dbReference type="InterPro" id="IPR001650">
    <property type="entry name" value="Helicase_C-like"/>
</dbReference>
<dbReference type="Pfam" id="PF24975">
    <property type="entry name" value="UBA_Rad5"/>
    <property type="match status" value="1"/>
</dbReference>
<evidence type="ECO:0000256" key="9">
    <source>
        <dbReference type="ARBA" id="ARBA00022833"/>
    </source>
</evidence>
<evidence type="ECO:0000256" key="13">
    <source>
        <dbReference type="PROSITE-ProRule" id="PRU00175"/>
    </source>
</evidence>
<evidence type="ECO:0000313" key="18">
    <source>
        <dbReference type="EMBL" id="CAK7271860.1"/>
    </source>
</evidence>
<protein>
    <submittedName>
        <fullName evidence="18">DNA helicase rad5</fullName>
    </submittedName>
</protein>
<feature type="compositionally biased region" description="Polar residues" evidence="14">
    <location>
        <begin position="16"/>
        <end position="29"/>
    </location>
</feature>
<evidence type="ECO:0000259" key="17">
    <source>
        <dbReference type="PROSITE" id="PS51194"/>
    </source>
</evidence>
<dbReference type="SMART" id="SM00910">
    <property type="entry name" value="HIRAN"/>
    <property type="match status" value="1"/>
</dbReference>
<keyword evidence="12" id="KW-0539">Nucleus</keyword>
<dbReference type="Gene3D" id="3.40.50.10810">
    <property type="entry name" value="Tandem AAA-ATPase domain"/>
    <property type="match status" value="1"/>
</dbReference>
<evidence type="ECO:0000256" key="14">
    <source>
        <dbReference type="SAM" id="MobiDB-lite"/>
    </source>
</evidence>
<dbReference type="InterPro" id="IPR038718">
    <property type="entry name" value="SNF2-like_sf"/>
</dbReference>
<feature type="domain" description="Helicase C-terminal" evidence="17">
    <location>
        <begin position="1107"/>
        <end position="1263"/>
    </location>
</feature>
<gene>
    <name evidence="18" type="primary">RAD5</name>
    <name evidence="18" type="ORF">SEPCBS119000_004823</name>
</gene>
<dbReference type="SMART" id="SM00487">
    <property type="entry name" value="DEXDc"/>
    <property type="match status" value="1"/>
</dbReference>
<dbReference type="InterPro" id="IPR013083">
    <property type="entry name" value="Znf_RING/FYVE/PHD"/>
</dbReference>
<comment type="subcellular location">
    <subcellularLocation>
        <location evidence="1">Nucleus</location>
    </subcellularLocation>
</comment>
<keyword evidence="19" id="KW-1185">Reference proteome</keyword>
<keyword evidence="10" id="KW-0067">ATP-binding</keyword>
<evidence type="ECO:0000256" key="8">
    <source>
        <dbReference type="ARBA" id="ARBA00022806"/>
    </source>
</evidence>
<feature type="region of interest" description="Disordered" evidence="14">
    <location>
        <begin position="465"/>
        <end position="506"/>
    </location>
</feature>
<dbReference type="SUPFAM" id="SSF57850">
    <property type="entry name" value="RING/U-box"/>
    <property type="match status" value="1"/>
</dbReference>
<keyword evidence="4" id="KW-0547">Nucleotide-binding</keyword>
<keyword evidence="11" id="KW-0234">DNA repair</keyword>
<feature type="compositionally biased region" description="Pro residues" evidence="14">
    <location>
        <begin position="153"/>
        <end position="163"/>
    </location>
</feature>
<feature type="compositionally biased region" description="Polar residues" evidence="14">
    <location>
        <begin position="117"/>
        <end position="128"/>
    </location>
</feature>
<dbReference type="Proteomes" id="UP001642502">
    <property type="component" value="Unassembled WGS sequence"/>
</dbReference>
<evidence type="ECO:0000256" key="2">
    <source>
        <dbReference type="ARBA" id="ARBA00007025"/>
    </source>
</evidence>
<dbReference type="Pfam" id="PF00271">
    <property type="entry name" value="Helicase_C"/>
    <property type="match status" value="1"/>
</dbReference>
<name>A0ABP0DU97_9PEZI</name>
<dbReference type="CDD" id="cd18793">
    <property type="entry name" value="SF2_C_SNF"/>
    <property type="match status" value="1"/>
</dbReference>
<proteinExistence type="inferred from homology"/>
<dbReference type="PROSITE" id="PS51194">
    <property type="entry name" value="HELICASE_CTER"/>
    <property type="match status" value="1"/>
</dbReference>
<feature type="compositionally biased region" description="Basic and acidic residues" evidence="14">
    <location>
        <begin position="465"/>
        <end position="477"/>
    </location>
</feature>
<comment type="caution">
    <text evidence="18">The sequence shown here is derived from an EMBL/GenBank/DDBJ whole genome shotgun (WGS) entry which is preliminary data.</text>
</comment>
<organism evidence="18 19">
    <name type="scientific">Sporothrix epigloea</name>
    <dbReference type="NCBI Taxonomy" id="1892477"/>
    <lineage>
        <taxon>Eukaryota</taxon>
        <taxon>Fungi</taxon>
        <taxon>Dikarya</taxon>
        <taxon>Ascomycota</taxon>
        <taxon>Pezizomycotina</taxon>
        <taxon>Sordariomycetes</taxon>
        <taxon>Sordariomycetidae</taxon>
        <taxon>Ophiostomatales</taxon>
        <taxon>Ophiostomataceae</taxon>
        <taxon>Sporothrix</taxon>
    </lineage>
</organism>
<sequence>MTVAYSNDTLYHQRVQANSSTAVMDTTEFQEPPSKRRRFSPDGGGDASTESSKDLHLNAKENAKPMTPSKRRFFQDAVVVPSVLSPRSSSQPVSLSNNLAAANAPNALNGASASPSRQMSSQPQNGNVSPYPDSRACSSPVRPMATYAAAQPSTPPTSSPPHVPSTSFDTKGFEAIVGQELSPEVLEVIQKCCANDIERAVNMYFDGTYKLQMKAGSNGQHNGIFSVRSKEADITASTTEPTAETRLHPAKISPRKLGLVSPSAVPERRYVGCFGVDGWATRSGTNLLKHGETVRIERQKIELPSIAGTKQRASKLGAAVVVRANSAAAKRVDVIVRFTSTSGMEIGRLSKDAANWVSTLMDQRICHFEGVCVYAPDRLRTNDTVFLQLRCYLLRSAFEQKPLKPAENRNTGLFEEKETAEERSLRLRQVALVRLFQEINLLPTRLNEAAAKRGRQDLLQAAEMAEKREKEAAKDALKPQSVTPASPMSSQAASGNGNGTDEPEDGQVLEQDQLDALYRKAQSFDFDTPEAEPPDTFALTLRPYQKQALHWMLSKEKDQSAEDRGESMHPLWEEYAWPLKDGDDKELVPIPDQASFYVNPYSGDLSLDFPVQDQHCLGGILADEMGLGKTIQMLSLIHSHKSPIALEAQAHVQTQKLPAENDAGKPISLVNSLRRIRSKLPDVVHAPCTTLVVAPMSLLAQWQSEAENASVEGTLKSMVYYGNEKSTNLQALCSPDQAATAPDVIITSYGTVLSEFTQMWSKNGGAEGHPGHGLYSLNFFRIILDEAHTIKNRQSKTAKACYALSSDHRWVLTGTPVVNRLEDLFSLIRFLRVEPWNNFSFWRTFITVPFESKDFMRALDVVQTVLEPLVMRRTKDMKTPNGQPLVVLPAKHVEIIPVELSKVEREIYDHVFMRVKRSLTANMEAGTVMKSFTSIFAQVLRLRQVCCHPILVRNMGIVADEVEAGAAADAAAGLADDMDLQSLVERFTATTDDPTDANAFGAHVLSQIRDEAVNECPICAEEPMIQQTVTGCWHSACKDCLLKFIQHETDNHRLPRCFHCREVINRRDLFEVVRHDDDPETAQVPGALPRISLQRVDVNDSSAKIVRLIQHLRDLRRERPTIKSVVFSQFTSFMSLIEPALQRANMKFLRLDGTMAQKARTAVLDAFQRSDRFTVLLLSLKAGGVGLNLTTAKRVYMMDPWWSFSVEAQAIDRVHRMGQDEEVRVYRFIVEKSVEEKMLKIQDRKKFIATSLGMMSDEEKKLQRVEDIKELLS</sequence>
<dbReference type="PROSITE" id="PS50089">
    <property type="entry name" value="ZF_RING_2"/>
    <property type="match status" value="1"/>
</dbReference>
<evidence type="ECO:0000256" key="1">
    <source>
        <dbReference type="ARBA" id="ARBA00004123"/>
    </source>
</evidence>
<evidence type="ECO:0000256" key="12">
    <source>
        <dbReference type="ARBA" id="ARBA00023242"/>
    </source>
</evidence>
<keyword evidence="8 18" id="KW-0347">Helicase</keyword>
<keyword evidence="6 13" id="KW-0863">Zinc-finger</keyword>
<dbReference type="EMBL" id="CAWUON010000079">
    <property type="protein sequence ID" value="CAK7271860.1"/>
    <property type="molecule type" value="Genomic_DNA"/>
</dbReference>